<dbReference type="PANTHER" id="PTHR43133:SF25">
    <property type="entry name" value="RNA POLYMERASE SIGMA FACTOR RFAY-RELATED"/>
    <property type="match status" value="1"/>
</dbReference>
<gene>
    <name evidence="6" type="ORF">DNL40_13095</name>
</gene>
<feature type="region of interest" description="Disordered" evidence="4">
    <location>
        <begin position="110"/>
        <end position="130"/>
    </location>
</feature>
<dbReference type="GO" id="GO:0006352">
    <property type="term" value="P:DNA-templated transcription initiation"/>
    <property type="evidence" value="ECO:0007669"/>
    <property type="project" value="InterPro"/>
</dbReference>
<dbReference type="Proteomes" id="UP000248783">
    <property type="component" value="Unassembled WGS sequence"/>
</dbReference>
<dbReference type="PANTHER" id="PTHR43133">
    <property type="entry name" value="RNA POLYMERASE ECF-TYPE SIGMA FACTO"/>
    <property type="match status" value="1"/>
</dbReference>
<keyword evidence="3" id="KW-0804">Transcription</keyword>
<dbReference type="Pfam" id="PF04542">
    <property type="entry name" value="Sigma70_r2"/>
    <property type="match status" value="1"/>
</dbReference>
<evidence type="ECO:0000313" key="7">
    <source>
        <dbReference type="Proteomes" id="UP000248783"/>
    </source>
</evidence>
<evidence type="ECO:0000256" key="3">
    <source>
        <dbReference type="ARBA" id="ARBA00023163"/>
    </source>
</evidence>
<dbReference type="GO" id="GO:0016987">
    <property type="term" value="F:sigma factor activity"/>
    <property type="evidence" value="ECO:0007669"/>
    <property type="project" value="UniProtKB-KW"/>
</dbReference>
<dbReference type="InterPro" id="IPR013325">
    <property type="entry name" value="RNA_pol_sigma_r2"/>
</dbReference>
<sequence>MGPFVVATSLRRSPSEPERSALRGLLARNAAPSSGHGTVVRHALFDSTHRALLAYTVRRVTDPADAADVVVETFLVAWHRLDDLPVGADARPWLFGVARRVLSNFHRGERRRIAPRGQGPSATPSRSTRRTLVSWTGCARASPSSACRWPTLVPWPMACWTSWSSSRSRRRRSWTRRRTAPGST</sequence>
<dbReference type="InterPro" id="IPR007627">
    <property type="entry name" value="RNA_pol_sigma70_r2"/>
</dbReference>
<name>A0A2W5Y342_9MICO</name>
<evidence type="ECO:0000256" key="4">
    <source>
        <dbReference type="SAM" id="MobiDB-lite"/>
    </source>
</evidence>
<dbReference type="EMBL" id="QKWH01000012">
    <property type="protein sequence ID" value="PZR52144.1"/>
    <property type="molecule type" value="Genomic_DNA"/>
</dbReference>
<comment type="caution">
    <text evidence="6">The sequence shown here is derived from an EMBL/GenBank/DDBJ whole genome shotgun (WGS) entry which is preliminary data.</text>
</comment>
<proteinExistence type="predicted"/>
<keyword evidence="1" id="KW-0805">Transcription regulation</keyword>
<organism evidence="6 7">
    <name type="scientific">Xylanimonas oleitrophica</name>
    <dbReference type="NCBI Taxonomy" id="2607479"/>
    <lineage>
        <taxon>Bacteria</taxon>
        <taxon>Bacillati</taxon>
        <taxon>Actinomycetota</taxon>
        <taxon>Actinomycetes</taxon>
        <taxon>Micrococcales</taxon>
        <taxon>Promicromonosporaceae</taxon>
        <taxon>Xylanimonas</taxon>
    </lineage>
</organism>
<dbReference type="AlphaFoldDB" id="A0A2W5Y342"/>
<reference evidence="6 7" key="1">
    <citation type="submission" date="2018-06" db="EMBL/GenBank/DDBJ databases">
        <title>Whole genome sequencing of a novel hydrocarbon degrading bacterial strain, PW21 isolated from oil contaminated produced water sample.</title>
        <authorList>
            <person name="Nagkirti P."/>
            <person name="Shaikh A."/>
            <person name="Gowdaman V."/>
            <person name="Engineer A.E."/>
            <person name="Dagar S."/>
            <person name="Dhakephalkar P.K."/>
        </authorList>
    </citation>
    <scope>NUCLEOTIDE SEQUENCE [LARGE SCALE GENOMIC DNA]</scope>
    <source>
        <strain evidence="6 7">PW21</strain>
    </source>
</reference>
<keyword evidence="7" id="KW-1185">Reference proteome</keyword>
<feature type="domain" description="RNA polymerase sigma-70 region 2" evidence="5">
    <location>
        <begin position="44"/>
        <end position="112"/>
    </location>
</feature>
<feature type="compositionally biased region" description="Polar residues" evidence="4">
    <location>
        <begin position="120"/>
        <end position="130"/>
    </location>
</feature>
<dbReference type="SUPFAM" id="SSF88946">
    <property type="entry name" value="Sigma2 domain of RNA polymerase sigma factors"/>
    <property type="match status" value="1"/>
</dbReference>
<evidence type="ECO:0000259" key="5">
    <source>
        <dbReference type="Pfam" id="PF04542"/>
    </source>
</evidence>
<evidence type="ECO:0000256" key="2">
    <source>
        <dbReference type="ARBA" id="ARBA00023082"/>
    </source>
</evidence>
<evidence type="ECO:0000256" key="1">
    <source>
        <dbReference type="ARBA" id="ARBA00023015"/>
    </source>
</evidence>
<dbReference type="InterPro" id="IPR039425">
    <property type="entry name" value="RNA_pol_sigma-70-like"/>
</dbReference>
<accession>A0A2W5Y342</accession>
<protein>
    <recommendedName>
        <fullName evidence="5">RNA polymerase sigma-70 region 2 domain-containing protein</fullName>
    </recommendedName>
</protein>
<dbReference type="Gene3D" id="1.10.1740.10">
    <property type="match status" value="1"/>
</dbReference>
<keyword evidence="2" id="KW-0731">Sigma factor</keyword>
<evidence type="ECO:0000313" key="6">
    <source>
        <dbReference type="EMBL" id="PZR52144.1"/>
    </source>
</evidence>